<dbReference type="Proteomes" id="UP000243081">
    <property type="component" value="Unassembled WGS sequence"/>
</dbReference>
<name>A0A179IDU4_CORDF</name>
<dbReference type="OrthoDB" id="10544555at2759"/>
<keyword evidence="2" id="KW-1185">Reference proteome</keyword>
<evidence type="ECO:0000313" key="2">
    <source>
        <dbReference type="Proteomes" id="UP000243081"/>
    </source>
</evidence>
<comment type="caution">
    <text evidence="1">The sequence shown here is derived from an EMBL/GenBank/DDBJ whole genome shotgun (WGS) entry which is preliminary data.</text>
</comment>
<gene>
    <name evidence="1" type="ORF">LLEC1_05867</name>
</gene>
<accession>A0A179IDU4</accession>
<protein>
    <submittedName>
        <fullName evidence="1">Uncharacterized protein</fullName>
    </submittedName>
</protein>
<organism evidence="1 2">
    <name type="scientific">Cordyceps confragosa</name>
    <name type="common">Lecanicillium lecanii</name>
    <dbReference type="NCBI Taxonomy" id="2714763"/>
    <lineage>
        <taxon>Eukaryota</taxon>
        <taxon>Fungi</taxon>
        <taxon>Dikarya</taxon>
        <taxon>Ascomycota</taxon>
        <taxon>Pezizomycotina</taxon>
        <taxon>Sordariomycetes</taxon>
        <taxon>Hypocreomycetidae</taxon>
        <taxon>Hypocreales</taxon>
        <taxon>Cordycipitaceae</taxon>
        <taxon>Akanthomyces</taxon>
    </lineage>
</organism>
<dbReference type="OMA" id="AMKLESH"/>
<reference evidence="1 2" key="1">
    <citation type="submission" date="2016-03" db="EMBL/GenBank/DDBJ databases">
        <title>Fine-scale spatial genetic structure of a fungal parasite of coffee scale insects.</title>
        <authorList>
            <person name="Jackson D."/>
            <person name="Zemenick K.A."/>
            <person name="Malloure B."/>
            <person name="Quandt C.A."/>
            <person name="James T.Y."/>
        </authorList>
    </citation>
    <scope>NUCLEOTIDE SEQUENCE [LARGE SCALE GENOMIC DNA]</scope>
    <source>
        <strain evidence="1 2">UM487</strain>
    </source>
</reference>
<dbReference type="EMBL" id="LUKN01001707">
    <property type="protein sequence ID" value="OAR00453.1"/>
    <property type="molecule type" value="Genomic_DNA"/>
</dbReference>
<dbReference type="AlphaFoldDB" id="A0A179IDU4"/>
<proteinExistence type="predicted"/>
<sequence length="105" mass="11171">MARAMKLESHTVDLHLAVRGDGLDQALLLEVGDALAGQRTVDLHAVDENSDGNQAVGLDILVKLLGGGLVEDDGVLGLVLDLALRPLLLLLLSSSSRRLPRRIEC</sequence>
<evidence type="ECO:0000313" key="1">
    <source>
        <dbReference type="EMBL" id="OAR00453.1"/>
    </source>
</evidence>